<organism evidence="2 3">
    <name type="scientific">Ursus americanus</name>
    <name type="common">American black bear</name>
    <name type="synonym">Euarctos americanus</name>
    <dbReference type="NCBI Taxonomy" id="9643"/>
    <lineage>
        <taxon>Eukaryota</taxon>
        <taxon>Metazoa</taxon>
        <taxon>Chordata</taxon>
        <taxon>Craniata</taxon>
        <taxon>Vertebrata</taxon>
        <taxon>Euteleostomi</taxon>
        <taxon>Mammalia</taxon>
        <taxon>Eutheria</taxon>
        <taxon>Laurasiatheria</taxon>
        <taxon>Carnivora</taxon>
        <taxon>Caniformia</taxon>
        <taxon>Ursidae</taxon>
        <taxon>Ursus</taxon>
    </lineage>
</organism>
<accession>A0A452QLE4</accession>
<name>A0A452QLE4_URSAM</name>
<reference evidence="3" key="1">
    <citation type="submission" date="2016-06" db="EMBL/GenBank/DDBJ databases">
        <title>De novo assembly and RNA-Seq shows season-dependent expression and editing in black bear kidneys.</title>
        <authorList>
            <person name="Korstanje R."/>
            <person name="Srivastava A."/>
            <person name="Sarsani V.K."/>
            <person name="Sheehan S.M."/>
            <person name="Seger R.L."/>
            <person name="Barter M.E."/>
            <person name="Lindqvist C."/>
            <person name="Brody L.C."/>
            <person name="Mullikin J.C."/>
        </authorList>
    </citation>
    <scope>NUCLEOTIDE SEQUENCE [LARGE SCALE GENOMIC DNA]</scope>
</reference>
<feature type="region of interest" description="Disordered" evidence="1">
    <location>
        <begin position="1"/>
        <end position="26"/>
    </location>
</feature>
<proteinExistence type="predicted"/>
<feature type="compositionally biased region" description="Basic and acidic residues" evidence="1">
    <location>
        <begin position="12"/>
        <end position="21"/>
    </location>
</feature>
<dbReference type="GeneTree" id="ENSGT00950000186466"/>
<dbReference type="AlphaFoldDB" id="A0A452QLE4"/>
<evidence type="ECO:0000313" key="3">
    <source>
        <dbReference type="Proteomes" id="UP000291022"/>
    </source>
</evidence>
<protein>
    <submittedName>
        <fullName evidence="2">Uncharacterized protein</fullName>
    </submittedName>
</protein>
<dbReference type="Ensembl" id="ENSUAMT00000006918.1">
    <property type="protein sequence ID" value="ENSUAMP00000006114.1"/>
    <property type="gene ID" value="ENSUAMG00000005389.1"/>
</dbReference>
<evidence type="ECO:0000313" key="2">
    <source>
        <dbReference type="Ensembl" id="ENSUAMP00000006114.1"/>
    </source>
</evidence>
<keyword evidence="3" id="KW-1185">Reference proteome</keyword>
<evidence type="ECO:0000256" key="1">
    <source>
        <dbReference type="SAM" id="MobiDB-lite"/>
    </source>
</evidence>
<sequence length="80" mass="9194">QAGPSRTGSGVRRMETPRKQNESVPFARLKSRQVQKLMPNSISLVLKKIFQLLYSHRENELCTGHMQRHCFDSSILLVKV</sequence>
<reference evidence="2" key="3">
    <citation type="submission" date="2025-09" db="UniProtKB">
        <authorList>
            <consortium name="Ensembl"/>
        </authorList>
    </citation>
    <scope>IDENTIFICATION</scope>
</reference>
<reference evidence="2" key="2">
    <citation type="submission" date="2025-08" db="UniProtKB">
        <authorList>
            <consortium name="Ensembl"/>
        </authorList>
    </citation>
    <scope>IDENTIFICATION</scope>
</reference>
<dbReference type="Proteomes" id="UP000291022">
    <property type="component" value="Unassembled WGS sequence"/>
</dbReference>